<proteinExistence type="inferred from homology"/>
<feature type="domain" description="TonB-dependent receptor plug" evidence="14">
    <location>
        <begin position="43"/>
        <end position="149"/>
    </location>
</feature>
<dbReference type="SUPFAM" id="SSF56935">
    <property type="entry name" value="Porins"/>
    <property type="match status" value="1"/>
</dbReference>
<name>A0A177NCV2_9GAMM</name>
<keyword evidence="9 15" id="KW-0675">Receptor</keyword>
<dbReference type="PROSITE" id="PS52016">
    <property type="entry name" value="TONB_DEPENDENT_REC_3"/>
    <property type="match status" value="1"/>
</dbReference>
<keyword evidence="7 12" id="KW-0798">TonB box</keyword>
<dbReference type="GO" id="GO:0009279">
    <property type="term" value="C:cell outer membrane"/>
    <property type="evidence" value="ECO:0007669"/>
    <property type="project" value="UniProtKB-SubCell"/>
</dbReference>
<dbReference type="InterPro" id="IPR010949">
    <property type="entry name" value="TonB_Hb/transfer/lactofer_rcpt"/>
</dbReference>
<sequence length="769" mass="84963">MLLCCLAGTALAADPEVVEMPEDLELETVTVKAQADKPAAAPPGTQSTIDEKTIEQRMVRDIKDLIRYEPGVNVGSDPQRFGSTGFTIRGLGGNRVLMQIDGVRLPDSFSIGSFANSTRNAVDMDALKQVDIVRGAGPAAYGGDALGGTVNFVTKDPQDYLQVFGHDYYTGLKLHYNTTDNNFTQTATAAGVLGGWEGLAVFSHSHSNETDNRGGLNTLNGTRTLPSPQDNQGYNLLAKLLYRFSDANLLRVTGEWMHKASDFDALYARDLDISGRFVNSMLTDDSQLRWRLSLDHTLKGLDAPLFDQAYWQFYTQQSATRQITNQDRRSNANGRVLVERIFDFDNRDFGGQLRLDKHFGFAGSEHDLQYGGQISKNSVAQLRDGTLTCLTGKLTAPIGGPTPECRQGLGTVTKEILPDEFPVRDFPLSTVTKAGAYLQDNIALFDRRIELVPGGRWEYYRLLPQSDYLFEKAAAEIVPAMKDANAFLPKFGALLHLTDRLTLHGQYAHGFRGPNFSDSNLGFTNAAFRYASVPNLALQPETSVGAEVGLRGQGDAGQFDLTLFRNDYDRFMYDATVCDPLASGDCEYLTFQTVNSPDPIRMQGIEIKGRFFLDWAWPQLAGASLMWSGSYTAGLNLRSGRTDDVALRKISPMKGVLGLRYDQPSGDWGSELILTLVGPKQQNTAPAEAIYLTSGYGVVDFNAYYNVNRHVSLNLGVFNVFDSRYIDWEDVDTQESNPHRNLGPFANADIRDRYSRPGRNLGVTLKIAY</sequence>
<accession>A0A177NCV2</accession>
<protein>
    <submittedName>
        <fullName evidence="15">TonB-dependent receptor</fullName>
    </submittedName>
</protein>
<evidence type="ECO:0000256" key="12">
    <source>
        <dbReference type="RuleBase" id="RU003357"/>
    </source>
</evidence>
<organism evidence="15 16">
    <name type="scientific">Methylomonas koyamae</name>
    <dbReference type="NCBI Taxonomy" id="702114"/>
    <lineage>
        <taxon>Bacteria</taxon>
        <taxon>Pseudomonadati</taxon>
        <taxon>Pseudomonadota</taxon>
        <taxon>Gammaproteobacteria</taxon>
        <taxon>Methylococcales</taxon>
        <taxon>Methylococcaceae</taxon>
        <taxon>Methylomonas</taxon>
    </lineage>
</organism>
<evidence type="ECO:0000256" key="1">
    <source>
        <dbReference type="ARBA" id="ARBA00004571"/>
    </source>
</evidence>
<dbReference type="CDD" id="cd01347">
    <property type="entry name" value="ligand_gated_channel"/>
    <property type="match status" value="1"/>
</dbReference>
<evidence type="ECO:0000256" key="11">
    <source>
        <dbReference type="PROSITE-ProRule" id="PRU01360"/>
    </source>
</evidence>
<evidence type="ECO:0000259" key="14">
    <source>
        <dbReference type="Pfam" id="PF07715"/>
    </source>
</evidence>
<comment type="caution">
    <text evidence="15">The sequence shown here is derived from an EMBL/GenBank/DDBJ whole genome shotgun (WGS) entry which is preliminary data.</text>
</comment>
<dbReference type="PANTHER" id="PTHR30069">
    <property type="entry name" value="TONB-DEPENDENT OUTER MEMBRANE RECEPTOR"/>
    <property type="match status" value="1"/>
</dbReference>
<evidence type="ECO:0000256" key="7">
    <source>
        <dbReference type="ARBA" id="ARBA00023077"/>
    </source>
</evidence>
<dbReference type="PANTHER" id="PTHR30069:SF29">
    <property type="entry name" value="HEMOGLOBIN AND HEMOGLOBIN-HAPTOGLOBIN-BINDING PROTEIN 1-RELATED"/>
    <property type="match status" value="1"/>
</dbReference>
<evidence type="ECO:0000256" key="6">
    <source>
        <dbReference type="ARBA" id="ARBA00022729"/>
    </source>
</evidence>
<dbReference type="GO" id="GO:0015232">
    <property type="term" value="F:heme transmembrane transporter activity"/>
    <property type="evidence" value="ECO:0007669"/>
    <property type="project" value="InterPro"/>
</dbReference>
<keyword evidence="8 11" id="KW-0472">Membrane</keyword>
<dbReference type="InterPro" id="IPR000531">
    <property type="entry name" value="Beta-barrel_TonB"/>
</dbReference>
<dbReference type="GO" id="GO:0044718">
    <property type="term" value="P:siderophore transmembrane transport"/>
    <property type="evidence" value="ECO:0007669"/>
    <property type="project" value="TreeGrafter"/>
</dbReference>
<evidence type="ECO:0000256" key="2">
    <source>
        <dbReference type="ARBA" id="ARBA00008143"/>
    </source>
</evidence>
<reference evidence="15 16" key="1">
    <citation type="submission" date="2016-03" db="EMBL/GenBank/DDBJ databases">
        <authorList>
            <person name="Ploux O."/>
        </authorList>
    </citation>
    <scope>NUCLEOTIDE SEQUENCE [LARGE SCALE GENOMIC DNA]</scope>
    <source>
        <strain evidence="15 16">R-45378</strain>
    </source>
</reference>
<keyword evidence="10 11" id="KW-0998">Cell outer membrane</keyword>
<dbReference type="NCBIfam" id="TIGR01785">
    <property type="entry name" value="TonB-hemin"/>
    <property type="match status" value="1"/>
</dbReference>
<dbReference type="Gene3D" id="2.170.130.10">
    <property type="entry name" value="TonB-dependent receptor, plug domain"/>
    <property type="match status" value="1"/>
</dbReference>
<evidence type="ECO:0000256" key="9">
    <source>
        <dbReference type="ARBA" id="ARBA00023170"/>
    </source>
</evidence>
<keyword evidence="4 11" id="KW-1134">Transmembrane beta strand</keyword>
<evidence type="ECO:0000256" key="4">
    <source>
        <dbReference type="ARBA" id="ARBA00022452"/>
    </source>
</evidence>
<dbReference type="InterPro" id="IPR036942">
    <property type="entry name" value="Beta-barrel_TonB_sf"/>
</dbReference>
<evidence type="ECO:0000256" key="3">
    <source>
        <dbReference type="ARBA" id="ARBA00022448"/>
    </source>
</evidence>
<dbReference type="Pfam" id="PF00593">
    <property type="entry name" value="TonB_dep_Rec_b-barrel"/>
    <property type="match status" value="1"/>
</dbReference>
<dbReference type="AlphaFoldDB" id="A0A177NCV2"/>
<dbReference type="InterPro" id="IPR037066">
    <property type="entry name" value="Plug_dom_sf"/>
</dbReference>
<dbReference type="NCBIfam" id="TIGR01786">
    <property type="entry name" value="TonB-hemlactrns"/>
    <property type="match status" value="1"/>
</dbReference>
<gene>
    <name evidence="15" type="ORF">A1507_01105</name>
</gene>
<comment type="similarity">
    <text evidence="2">Belongs to the TonB-dependent receptor family. Hemoglobin/haptoglobin binding protein subfamily.</text>
</comment>
<dbReference type="Pfam" id="PF07715">
    <property type="entry name" value="Plug"/>
    <property type="match status" value="1"/>
</dbReference>
<dbReference type="GO" id="GO:0015344">
    <property type="term" value="F:siderophore uptake transmembrane transporter activity"/>
    <property type="evidence" value="ECO:0007669"/>
    <property type="project" value="TreeGrafter"/>
</dbReference>
<dbReference type="InterPro" id="IPR039426">
    <property type="entry name" value="TonB-dep_rcpt-like"/>
</dbReference>
<keyword evidence="6" id="KW-0732">Signal</keyword>
<dbReference type="Proteomes" id="UP000077857">
    <property type="component" value="Unassembled WGS sequence"/>
</dbReference>
<evidence type="ECO:0000259" key="13">
    <source>
        <dbReference type="Pfam" id="PF00593"/>
    </source>
</evidence>
<comment type="subcellular location">
    <subcellularLocation>
        <location evidence="1 11">Cell outer membrane</location>
        <topology evidence="1 11">Multi-pass membrane protein</topology>
    </subcellularLocation>
</comment>
<evidence type="ECO:0000256" key="8">
    <source>
        <dbReference type="ARBA" id="ARBA00023136"/>
    </source>
</evidence>
<keyword evidence="5 11" id="KW-0812">Transmembrane</keyword>
<dbReference type="Gene3D" id="2.40.170.20">
    <property type="entry name" value="TonB-dependent receptor, beta-barrel domain"/>
    <property type="match status" value="1"/>
</dbReference>
<dbReference type="InterPro" id="IPR012910">
    <property type="entry name" value="Plug_dom"/>
</dbReference>
<evidence type="ECO:0000256" key="10">
    <source>
        <dbReference type="ARBA" id="ARBA00023237"/>
    </source>
</evidence>
<dbReference type="InterPro" id="IPR011276">
    <property type="entry name" value="TonB_haem/Hb_rcpt"/>
</dbReference>
<evidence type="ECO:0000313" key="16">
    <source>
        <dbReference type="Proteomes" id="UP000077857"/>
    </source>
</evidence>
<evidence type="ECO:0000313" key="15">
    <source>
        <dbReference type="EMBL" id="OAI14870.1"/>
    </source>
</evidence>
<keyword evidence="3 11" id="KW-0813">Transport</keyword>
<dbReference type="EMBL" id="LUUJ01000086">
    <property type="protein sequence ID" value="OAI14870.1"/>
    <property type="molecule type" value="Genomic_DNA"/>
</dbReference>
<evidence type="ECO:0000256" key="5">
    <source>
        <dbReference type="ARBA" id="ARBA00022692"/>
    </source>
</evidence>
<feature type="domain" description="TonB-dependent receptor-like beta-barrel" evidence="13">
    <location>
        <begin position="245"/>
        <end position="720"/>
    </location>
</feature>